<dbReference type="GO" id="GO:0005886">
    <property type="term" value="C:plasma membrane"/>
    <property type="evidence" value="ECO:0007669"/>
    <property type="project" value="UniProtKB-SubCell"/>
</dbReference>
<feature type="region of interest" description="Disordered" evidence="15">
    <location>
        <begin position="353"/>
        <end position="374"/>
    </location>
</feature>
<evidence type="ECO:0000256" key="3">
    <source>
        <dbReference type="ARBA" id="ARBA00008216"/>
    </source>
</evidence>
<evidence type="ECO:0000256" key="7">
    <source>
        <dbReference type="ARBA" id="ARBA00022692"/>
    </source>
</evidence>
<proteinExistence type="inferred from homology"/>
<dbReference type="GO" id="GO:0048513">
    <property type="term" value="P:animal organ development"/>
    <property type="evidence" value="ECO:0007669"/>
    <property type="project" value="TreeGrafter"/>
</dbReference>
<evidence type="ECO:0000256" key="4">
    <source>
        <dbReference type="ARBA" id="ARBA00022475"/>
    </source>
</evidence>
<evidence type="ECO:0000256" key="8">
    <source>
        <dbReference type="ARBA" id="ARBA00022989"/>
    </source>
</evidence>
<keyword evidence="6 14" id="KW-0245">EGF-like domain</keyword>
<evidence type="ECO:0000259" key="17">
    <source>
        <dbReference type="PROSITE" id="PS50026"/>
    </source>
</evidence>
<reference evidence="18 19" key="1">
    <citation type="submission" date="2017-12" db="EMBL/GenBank/DDBJ databases">
        <title>Integrating genomic resources of turbot (Scophthalmus maximus) in depth evaluation of genetic and physical mapping variation across individuals.</title>
        <authorList>
            <person name="Martinez P."/>
        </authorList>
    </citation>
    <scope>NUCLEOTIDE SEQUENCE [LARGE SCALE GENOMIC DNA]</scope>
</reference>
<feature type="disulfide bond" evidence="14">
    <location>
        <begin position="281"/>
        <end position="290"/>
    </location>
</feature>
<evidence type="ECO:0000256" key="10">
    <source>
        <dbReference type="ARBA" id="ARBA00023136"/>
    </source>
</evidence>
<feature type="compositionally biased region" description="Low complexity" evidence="15">
    <location>
        <begin position="19"/>
        <end position="30"/>
    </location>
</feature>
<keyword evidence="10 16" id="KW-0472">Membrane</keyword>
<dbReference type="GO" id="GO:0005615">
    <property type="term" value="C:extracellular space"/>
    <property type="evidence" value="ECO:0007669"/>
    <property type="project" value="TreeGrafter"/>
</dbReference>
<dbReference type="InterPro" id="IPR040180">
    <property type="entry name" value="Neuregulin"/>
</dbReference>
<dbReference type="Pfam" id="PF02158">
    <property type="entry name" value="Neuregulin"/>
    <property type="match status" value="1"/>
</dbReference>
<evidence type="ECO:0000256" key="14">
    <source>
        <dbReference type="PROSITE-ProRule" id="PRU00076"/>
    </source>
</evidence>
<evidence type="ECO:0000313" key="19">
    <source>
        <dbReference type="Proteomes" id="UP000246464"/>
    </source>
</evidence>
<evidence type="ECO:0000256" key="13">
    <source>
        <dbReference type="ARBA" id="ARBA00023319"/>
    </source>
</evidence>
<dbReference type="GO" id="GO:0007399">
    <property type="term" value="P:nervous system development"/>
    <property type="evidence" value="ECO:0007669"/>
    <property type="project" value="InterPro"/>
</dbReference>
<feature type="region of interest" description="Disordered" evidence="15">
    <location>
        <begin position="454"/>
        <end position="488"/>
    </location>
</feature>
<dbReference type="GO" id="GO:0030296">
    <property type="term" value="F:protein tyrosine kinase activator activity"/>
    <property type="evidence" value="ECO:0007669"/>
    <property type="project" value="TreeGrafter"/>
</dbReference>
<dbReference type="STRING" id="52904.ENSSMAP00000017677"/>
<protein>
    <submittedName>
        <fullName evidence="18">Putative pro-neuregulin-1 membrane-bound</fullName>
    </submittedName>
</protein>
<keyword evidence="11 14" id="KW-1015">Disulfide bond</keyword>
<evidence type="ECO:0000256" key="6">
    <source>
        <dbReference type="ARBA" id="ARBA00022536"/>
    </source>
</evidence>
<keyword evidence="9" id="KW-0339">Growth factor</keyword>
<dbReference type="SMART" id="SM00181">
    <property type="entry name" value="EGF"/>
    <property type="match status" value="1"/>
</dbReference>
<comment type="caution">
    <text evidence="14">Lacks conserved residue(s) required for the propagation of feature annotation.</text>
</comment>
<evidence type="ECO:0000256" key="9">
    <source>
        <dbReference type="ARBA" id="ARBA00023030"/>
    </source>
</evidence>
<dbReference type="EMBL" id="CP026258">
    <property type="protein sequence ID" value="AWP14845.1"/>
    <property type="molecule type" value="Genomic_DNA"/>
</dbReference>
<feature type="region of interest" description="Disordered" evidence="15">
    <location>
        <begin position="545"/>
        <end position="590"/>
    </location>
</feature>
<comment type="similarity">
    <text evidence="3">Belongs to the neuregulin family.</text>
</comment>
<keyword evidence="19" id="KW-1185">Reference proteome</keyword>
<feature type="region of interest" description="Disordered" evidence="15">
    <location>
        <begin position="512"/>
        <end position="532"/>
    </location>
</feature>
<evidence type="ECO:0000313" key="18">
    <source>
        <dbReference type="EMBL" id="AWP14845.1"/>
    </source>
</evidence>
<dbReference type="Proteomes" id="UP000246464">
    <property type="component" value="Chromosome 16"/>
</dbReference>
<evidence type="ECO:0000256" key="5">
    <source>
        <dbReference type="ARBA" id="ARBA00022525"/>
    </source>
</evidence>
<dbReference type="PROSITE" id="PS50026">
    <property type="entry name" value="EGF_3"/>
    <property type="match status" value="1"/>
</dbReference>
<name>A0A2U9CE17_SCOMX</name>
<dbReference type="GO" id="GO:0008083">
    <property type="term" value="F:growth factor activity"/>
    <property type="evidence" value="ECO:0007669"/>
    <property type="project" value="UniProtKB-KW"/>
</dbReference>
<comment type="subcellular location">
    <subcellularLocation>
        <location evidence="1">Cell membrane</location>
        <topology evidence="1">Single-pass type I membrane protein</topology>
    </subcellularLocation>
    <subcellularLocation>
        <location evidence="2">Secreted</location>
    </subcellularLocation>
</comment>
<sequence length="687" mass="73563">MTEGMEDLSTGPAPPPGSATPTTGSTDDTGQVPEEKPEETEAAGASGAEGAEGGGDDGDGEHLGAVGIVALPGTCCVCVEMEQINNCLHSEKICILPILACLLSLALCTAGLKWVFVDKIFEYEPPTHLEPKRIGQDPFIISVDPTLGITLSVSHPSPSTVSLTTAAAVTPGRPEVLVEELSTRGPNVPQSPGATQSDPAVTLKYNAERPTVPRQTPRPPSTQEVNDIDVPTISAASTTTTTKISSHVTRCSHSQRNYCVNGGECFTLEITPGSTKFLCRCPNEFTGDRCQNYVMASFYKHLGIEFMEAEELYQKRILTISGICIALLVVGIMCVVAYCKTKRRRKELHDRLRQSLRNKRNNNTNTGVGPNLATSARGRQISNLPLQDLQLINQCNGTTMKHAAEKEAETETTFSTSKYEPTTFTHISSQSWSNDWSSPVLSDTESVSVMSLVEKSHSGGPPGGRGRLNATAGTRDSSARSKIRRDTLTSDMTGSLAATLQRLIVCTHTDQTSSFVNSPASPASPPSEMSAPLSSLAVSVPSVALSPSGEEERPLLLRQANTKSSGRDEQKRSSAHYNHGHVAHSLPSSPLFATDNATNYQTFSETIGHTNNNVPTEREGVTNGHLLRDVASSVSDVEEEEEFAPFLTTGHRLLLRAMHSSRTNSASCDDDVLVKSSTNKLHPVAAV</sequence>
<keyword evidence="12" id="KW-0325">Glycoprotein</keyword>
<feature type="transmembrane region" description="Helical" evidence="16">
    <location>
        <begin position="317"/>
        <end position="339"/>
    </location>
</feature>
<dbReference type="InterPro" id="IPR000742">
    <property type="entry name" value="EGF"/>
</dbReference>
<evidence type="ECO:0000256" key="11">
    <source>
        <dbReference type="ARBA" id="ARBA00023157"/>
    </source>
</evidence>
<evidence type="ECO:0000256" key="16">
    <source>
        <dbReference type="SAM" id="Phobius"/>
    </source>
</evidence>
<organism evidence="18 19">
    <name type="scientific">Scophthalmus maximus</name>
    <name type="common">Turbot</name>
    <name type="synonym">Psetta maxima</name>
    <dbReference type="NCBI Taxonomy" id="52904"/>
    <lineage>
        <taxon>Eukaryota</taxon>
        <taxon>Metazoa</taxon>
        <taxon>Chordata</taxon>
        <taxon>Craniata</taxon>
        <taxon>Vertebrata</taxon>
        <taxon>Euteleostomi</taxon>
        <taxon>Actinopterygii</taxon>
        <taxon>Neopterygii</taxon>
        <taxon>Teleostei</taxon>
        <taxon>Neoteleostei</taxon>
        <taxon>Acanthomorphata</taxon>
        <taxon>Carangaria</taxon>
        <taxon>Pleuronectiformes</taxon>
        <taxon>Pleuronectoidei</taxon>
        <taxon>Scophthalmidae</taxon>
        <taxon>Scophthalmus</taxon>
    </lineage>
</organism>
<keyword evidence="8 16" id="KW-1133">Transmembrane helix</keyword>
<dbReference type="SUPFAM" id="SSF57196">
    <property type="entry name" value="EGF/Laminin"/>
    <property type="match status" value="1"/>
</dbReference>
<evidence type="ECO:0000256" key="15">
    <source>
        <dbReference type="SAM" id="MobiDB-lite"/>
    </source>
</evidence>
<dbReference type="PROSITE" id="PS00022">
    <property type="entry name" value="EGF_1"/>
    <property type="match status" value="1"/>
</dbReference>
<dbReference type="GO" id="GO:0035556">
    <property type="term" value="P:intracellular signal transduction"/>
    <property type="evidence" value="ECO:0007669"/>
    <property type="project" value="TreeGrafter"/>
</dbReference>
<keyword evidence="4" id="KW-1003">Cell membrane</keyword>
<dbReference type="InterPro" id="IPR002154">
    <property type="entry name" value="Neuregulin_C"/>
</dbReference>
<keyword evidence="13" id="KW-0393">Immunoglobulin domain</keyword>
<keyword evidence="7 16" id="KW-0812">Transmembrane</keyword>
<dbReference type="Gene3D" id="2.10.25.10">
    <property type="entry name" value="Laminin"/>
    <property type="match status" value="1"/>
</dbReference>
<dbReference type="AlphaFoldDB" id="A0A2U9CE17"/>
<feature type="region of interest" description="Disordered" evidence="15">
    <location>
        <begin position="1"/>
        <end position="61"/>
    </location>
</feature>
<feature type="domain" description="EGF-like" evidence="17">
    <location>
        <begin position="247"/>
        <end position="291"/>
    </location>
</feature>
<dbReference type="GO" id="GO:0045499">
    <property type="term" value="F:chemorepellent activity"/>
    <property type="evidence" value="ECO:0007669"/>
    <property type="project" value="TreeGrafter"/>
</dbReference>
<accession>A0A2U9CE17</accession>
<feature type="compositionally biased region" description="Low complexity" evidence="15">
    <location>
        <begin position="513"/>
        <end position="532"/>
    </location>
</feature>
<dbReference type="GO" id="GO:0030154">
    <property type="term" value="P:cell differentiation"/>
    <property type="evidence" value="ECO:0007669"/>
    <property type="project" value="TreeGrafter"/>
</dbReference>
<dbReference type="PANTHER" id="PTHR11100:SF7">
    <property type="entry name" value="PRO-NEUREGULIN-1, MEMBRANE-BOUND ISOFORM"/>
    <property type="match status" value="1"/>
</dbReference>
<evidence type="ECO:0000256" key="1">
    <source>
        <dbReference type="ARBA" id="ARBA00004251"/>
    </source>
</evidence>
<dbReference type="PANTHER" id="PTHR11100">
    <property type="entry name" value="HEREGULIN-NEUREGULIN FAMILY MEMBER"/>
    <property type="match status" value="1"/>
</dbReference>
<feature type="compositionally biased region" description="Polar residues" evidence="15">
    <location>
        <begin position="361"/>
        <end position="374"/>
    </location>
</feature>
<evidence type="ECO:0000256" key="2">
    <source>
        <dbReference type="ARBA" id="ARBA00004613"/>
    </source>
</evidence>
<evidence type="ECO:0000256" key="12">
    <source>
        <dbReference type="ARBA" id="ARBA00023180"/>
    </source>
</evidence>
<keyword evidence="5" id="KW-0964">Secreted</keyword>
<gene>
    <name evidence="18" type="ORF">SMAX5B_002980</name>
</gene>